<keyword evidence="2 4" id="KW-0732">Signal</keyword>
<evidence type="ECO:0000256" key="3">
    <source>
        <dbReference type="ARBA" id="ARBA00022764"/>
    </source>
</evidence>
<dbReference type="NCBIfam" id="TIGR03170">
    <property type="entry name" value="flgA_cterm"/>
    <property type="match status" value="1"/>
</dbReference>
<reference evidence="7" key="1">
    <citation type="journal article" date="2019" name="Int. J. Syst. Evol. Microbiol.">
        <title>The Global Catalogue of Microorganisms (GCM) 10K type strain sequencing project: providing services to taxonomists for standard genome sequencing and annotation.</title>
        <authorList>
            <consortium name="The Broad Institute Genomics Platform"/>
            <consortium name="The Broad Institute Genome Sequencing Center for Infectious Disease"/>
            <person name="Wu L."/>
            <person name="Ma J."/>
        </authorList>
    </citation>
    <scope>NUCLEOTIDE SEQUENCE [LARGE SCALE GENOMIC DNA]</scope>
    <source>
        <strain evidence="7">CCM 7427</strain>
    </source>
</reference>
<dbReference type="PANTHER" id="PTHR36307:SF1">
    <property type="entry name" value="FLAGELLA BASAL BODY P-RING FORMATION PROTEIN FLGA"/>
    <property type="match status" value="1"/>
</dbReference>
<evidence type="ECO:0000256" key="4">
    <source>
        <dbReference type="SAM" id="SignalP"/>
    </source>
</evidence>
<keyword evidence="6" id="KW-0969">Cilium</keyword>
<evidence type="ECO:0000256" key="2">
    <source>
        <dbReference type="ARBA" id="ARBA00022729"/>
    </source>
</evidence>
<evidence type="ECO:0000259" key="5">
    <source>
        <dbReference type="SMART" id="SM00858"/>
    </source>
</evidence>
<feature type="signal peptide" evidence="4">
    <location>
        <begin position="1"/>
        <end position="20"/>
    </location>
</feature>
<dbReference type="CDD" id="cd11614">
    <property type="entry name" value="SAF_CpaB_FlgA_like"/>
    <property type="match status" value="1"/>
</dbReference>
<dbReference type="Pfam" id="PF13144">
    <property type="entry name" value="ChapFlgA"/>
    <property type="match status" value="1"/>
</dbReference>
<organism evidence="6 7">
    <name type="scientific">Devosia albogilva</name>
    <dbReference type="NCBI Taxonomy" id="429726"/>
    <lineage>
        <taxon>Bacteria</taxon>
        <taxon>Pseudomonadati</taxon>
        <taxon>Pseudomonadota</taxon>
        <taxon>Alphaproteobacteria</taxon>
        <taxon>Hyphomicrobiales</taxon>
        <taxon>Devosiaceae</taxon>
        <taxon>Devosia</taxon>
    </lineage>
</organism>
<keyword evidence="6" id="KW-0282">Flagellum</keyword>
<protein>
    <submittedName>
        <fullName evidence="6">Flagellar basal body P-ring formation chaperone FlgA</fullName>
    </submittedName>
</protein>
<dbReference type="InterPro" id="IPR013974">
    <property type="entry name" value="SAF"/>
</dbReference>
<keyword evidence="3" id="KW-0574">Periplasm</keyword>
<sequence length="313" mass="32297">MKRFTISLLISGLLCGTAAADPVLKGNVVVTGPIVTVGDMFGDADLLAEQPLFRAPRPGTTGNVPLADIRAAASRVGITAFDSNSLVAVSVSRAAAVVDEVVLAQVIAADLKSRGILADGMSADTRFDRTIAPINAEAVEQPASVTSLRYMPGSGVFTARVAIAGMEQPLDLSGTIEMMVEVPHLKTTLPAGAVLGPADVEMRPVPLRYAESVGVANLDELVGKALTRQSREGMLLKASDVAEPQLIGKNDLVTIYFRKGPMTLSVKGQAVTGATEGSALQVLNLMSKRVITATAIAAGAVEVSAEPLALAGL</sequence>
<dbReference type="SMART" id="SM00858">
    <property type="entry name" value="SAF"/>
    <property type="match status" value="1"/>
</dbReference>
<keyword evidence="7" id="KW-1185">Reference proteome</keyword>
<evidence type="ECO:0000313" key="7">
    <source>
        <dbReference type="Proteomes" id="UP001597521"/>
    </source>
</evidence>
<dbReference type="Gene3D" id="2.30.30.760">
    <property type="match status" value="1"/>
</dbReference>
<dbReference type="EMBL" id="JBHUNP010000001">
    <property type="protein sequence ID" value="MFD2646562.1"/>
    <property type="molecule type" value="Genomic_DNA"/>
</dbReference>
<gene>
    <name evidence="6" type="primary">flgA</name>
    <name evidence="6" type="ORF">ACFSX5_02000</name>
</gene>
<feature type="domain" description="SAF" evidence="5">
    <location>
        <begin position="180"/>
        <end position="242"/>
    </location>
</feature>
<name>A0ABW5QFJ1_9HYPH</name>
<accession>A0ABW5QFJ1</accession>
<keyword evidence="6" id="KW-0966">Cell projection</keyword>
<dbReference type="InterPro" id="IPR039246">
    <property type="entry name" value="Flagellar_FlgA"/>
</dbReference>
<dbReference type="Proteomes" id="UP001597521">
    <property type="component" value="Unassembled WGS sequence"/>
</dbReference>
<dbReference type="PANTHER" id="PTHR36307">
    <property type="entry name" value="FLAGELLA BASAL BODY P-RING FORMATION PROTEIN FLGA"/>
    <property type="match status" value="1"/>
</dbReference>
<feature type="chain" id="PRO_5046205009" evidence="4">
    <location>
        <begin position="21"/>
        <end position="313"/>
    </location>
</feature>
<dbReference type="RefSeq" id="WP_386831285.1">
    <property type="nucleotide sequence ID" value="NZ_JBHUNP010000001.1"/>
</dbReference>
<comment type="subcellular location">
    <subcellularLocation>
        <location evidence="1">Periplasm</location>
    </subcellularLocation>
</comment>
<comment type="caution">
    <text evidence="6">The sequence shown here is derived from an EMBL/GenBank/DDBJ whole genome shotgun (WGS) entry which is preliminary data.</text>
</comment>
<evidence type="ECO:0000256" key="1">
    <source>
        <dbReference type="ARBA" id="ARBA00004418"/>
    </source>
</evidence>
<proteinExistence type="predicted"/>
<evidence type="ECO:0000313" key="6">
    <source>
        <dbReference type="EMBL" id="MFD2646562.1"/>
    </source>
</evidence>
<dbReference type="InterPro" id="IPR017585">
    <property type="entry name" value="SAF_FlgA"/>
</dbReference>